<reference evidence="1 2" key="1">
    <citation type="submission" date="2023-01" db="EMBL/GenBank/DDBJ databases">
        <title>Analysis of 21 Apiospora genomes using comparative genomics revels a genus with tremendous synthesis potential of carbohydrate active enzymes and secondary metabolites.</title>
        <authorList>
            <person name="Sorensen T."/>
        </authorList>
    </citation>
    <scope>NUCLEOTIDE SEQUENCE [LARGE SCALE GENOMIC DNA]</scope>
    <source>
        <strain evidence="1 2">CBS 117206</strain>
    </source>
</reference>
<sequence length="76" mass="8820">MSDERAELVKKGLRWGWNDIMGWPWFQSTRDGIFLSGPVLDLEKATGEETFQSLEELVGPMRRVLVPWRENPNSKT</sequence>
<organism evidence="1 2">
    <name type="scientific">Apiospora kogelbergensis</name>
    <dbReference type="NCBI Taxonomy" id="1337665"/>
    <lineage>
        <taxon>Eukaryota</taxon>
        <taxon>Fungi</taxon>
        <taxon>Dikarya</taxon>
        <taxon>Ascomycota</taxon>
        <taxon>Pezizomycotina</taxon>
        <taxon>Sordariomycetes</taxon>
        <taxon>Xylariomycetidae</taxon>
        <taxon>Amphisphaeriales</taxon>
        <taxon>Apiosporaceae</taxon>
        <taxon>Apiospora</taxon>
    </lineage>
</organism>
<dbReference type="AlphaFoldDB" id="A0AAW0QSQ9"/>
<keyword evidence="2" id="KW-1185">Reference proteome</keyword>
<dbReference type="EMBL" id="JAQQWP010000008">
    <property type="protein sequence ID" value="KAK8105608.1"/>
    <property type="molecule type" value="Genomic_DNA"/>
</dbReference>
<comment type="caution">
    <text evidence="1">The sequence shown here is derived from an EMBL/GenBank/DDBJ whole genome shotgun (WGS) entry which is preliminary data.</text>
</comment>
<proteinExistence type="predicted"/>
<evidence type="ECO:0000313" key="1">
    <source>
        <dbReference type="EMBL" id="KAK8105608.1"/>
    </source>
</evidence>
<name>A0AAW0QSQ9_9PEZI</name>
<dbReference type="Proteomes" id="UP001392437">
    <property type="component" value="Unassembled WGS sequence"/>
</dbReference>
<protein>
    <submittedName>
        <fullName evidence="1">Uncharacterized protein</fullName>
    </submittedName>
</protein>
<gene>
    <name evidence="1" type="ORF">PG999_008967</name>
</gene>
<accession>A0AAW0QSQ9</accession>
<evidence type="ECO:0000313" key="2">
    <source>
        <dbReference type="Proteomes" id="UP001392437"/>
    </source>
</evidence>